<evidence type="ECO:0000313" key="1">
    <source>
        <dbReference type="EMBL" id="ALR22585.1"/>
    </source>
</evidence>
<gene>
    <name evidence="1" type="ORF">ATN00_12005</name>
</gene>
<proteinExistence type="predicted"/>
<evidence type="ECO:0000313" key="2">
    <source>
        <dbReference type="Proteomes" id="UP000056968"/>
    </source>
</evidence>
<dbReference type="KEGG" id="sbd:ATN00_12005"/>
<dbReference type="EMBL" id="CP013264">
    <property type="protein sequence ID" value="ALR22585.1"/>
    <property type="molecule type" value="Genomic_DNA"/>
</dbReference>
<reference evidence="1 2" key="1">
    <citation type="submission" date="2015-11" db="EMBL/GenBank/DDBJ databases">
        <title>A Two-component Flavoprotein Monooxygenase System MeaXY Responsible for para-Hydroxylation of 2-Methyl-6-ethylaniline and 2,6-Diethylaniline in Sphingobium baderi DE-13.</title>
        <authorList>
            <person name="Cheng M."/>
            <person name="Meng Q."/>
            <person name="Yang Y."/>
            <person name="Chu C."/>
            <person name="Yan X."/>
            <person name="He J."/>
            <person name="Li S."/>
        </authorList>
    </citation>
    <scope>NUCLEOTIDE SEQUENCE [LARGE SCALE GENOMIC DNA]</scope>
    <source>
        <strain evidence="1 2">DE-13</strain>
    </source>
</reference>
<dbReference type="Proteomes" id="UP000056968">
    <property type="component" value="Chromosome"/>
</dbReference>
<name>A0A0S3F4E3_9SPHN</name>
<accession>A0A0S3F4E3</accession>
<organism evidence="1 2">
    <name type="scientific">Sphingobium baderi</name>
    <dbReference type="NCBI Taxonomy" id="1332080"/>
    <lineage>
        <taxon>Bacteria</taxon>
        <taxon>Pseudomonadati</taxon>
        <taxon>Pseudomonadota</taxon>
        <taxon>Alphaproteobacteria</taxon>
        <taxon>Sphingomonadales</taxon>
        <taxon>Sphingomonadaceae</taxon>
        <taxon>Sphingobium</taxon>
    </lineage>
</organism>
<sequence>MNGKTIFIAIAALVIGFGSGFVLRPVIVPLDVTPGASHGAGLAAPLGEGRGTQYFEAHLEEAREVVAQCAVGAVRGQECANAEVAIVEAEGKERFDAFMGR</sequence>
<keyword evidence="2" id="KW-1185">Reference proteome</keyword>
<dbReference type="AlphaFoldDB" id="A0A0S3F4E3"/>
<dbReference type="RefSeq" id="WP_062064884.1">
    <property type="nucleotide sequence ID" value="NZ_CP013264.1"/>
</dbReference>
<protein>
    <submittedName>
        <fullName evidence="1">Uncharacterized protein</fullName>
    </submittedName>
</protein>